<evidence type="ECO:0000313" key="1">
    <source>
        <dbReference type="EMBL" id="UVF20818.1"/>
    </source>
</evidence>
<gene>
    <name evidence="1" type="ORF">HPT29_006735</name>
</gene>
<dbReference type="EMBL" id="CP102845">
    <property type="protein sequence ID" value="UVF20818.1"/>
    <property type="molecule type" value="Genomic_DNA"/>
</dbReference>
<accession>A0ABY5RUW7</accession>
<evidence type="ECO:0000313" key="2">
    <source>
        <dbReference type="Proteomes" id="UP001017257"/>
    </source>
</evidence>
<keyword evidence="2" id="KW-1185">Reference proteome</keyword>
<organism evidence="1 2">
    <name type="scientific">Microvirga terrae</name>
    <dbReference type="NCBI Taxonomy" id="2740529"/>
    <lineage>
        <taxon>Bacteria</taxon>
        <taxon>Pseudomonadati</taxon>
        <taxon>Pseudomonadota</taxon>
        <taxon>Alphaproteobacteria</taxon>
        <taxon>Hyphomicrobiales</taxon>
        <taxon>Methylobacteriaceae</taxon>
        <taxon>Microvirga</taxon>
    </lineage>
</organism>
<proteinExistence type="predicted"/>
<sequence length="86" mass="9153">MPLDISYQPIGVLIDGHDSEGRLVLAGGQLAAVIVRLDGDAHEPEYKGLWHLEAGFGKCDIGGAPLFATPDEAGAWVERILTDETP</sequence>
<dbReference type="Proteomes" id="UP001017257">
    <property type="component" value="Chromosome"/>
</dbReference>
<reference evidence="1" key="1">
    <citation type="submission" date="2022-08" db="EMBL/GenBank/DDBJ databases">
        <title>Microvirga terrae sp. nov., isolated from soil.</title>
        <authorList>
            <person name="Kim K.H."/>
            <person name="Seo Y.L."/>
            <person name="Kim J.M."/>
            <person name="Lee J.K."/>
            <person name="Han D.M."/>
            <person name="Jeon C.O."/>
        </authorList>
    </citation>
    <scope>NUCLEOTIDE SEQUENCE</scope>
    <source>
        <strain evidence="1">R24</strain>
    </source>
</reference>
<protein>
    <submittedName>
        <fullName evidence="1">Uncharacterized protein</fullName>
    </submittedName>
</protein>
<dbReference type="RefSeq" id="WP_173946173.1">
    <property type="nucleotide sequence ID" value="NZ_CP102845.1"/>
</dbReference>
<name>A0ABY5RUW7_9HYPH</name>